<dbReference type="Proteomes" id="UP000887116">
    <property type="component" value="Unassembled WGS sequence"/>
</dbReference>
<organism evidence="2 3">
    <name type="scientific">Trichonephila clavata</name>
    <name type="common">Joro spider</name>
    <name type="synonym">Nephila clavata</name>
    <dbReference type="NCBI Taxonomy" id="2740835"/>
    <lineage>
        <taxon>Eukaryota</taxon>
        <taxon>Metazoa</taxon>
        <taxon>Ecdysozoa</taxon>
        <taxon>Arthropoda</taxon>
        <taxon>Chelicerata</taxon>
        <taxon>Arachnida</taxon>
        <taxon>Araneae</taxon>
        <taxon>Araneomorphae</taxon>
        <taxon>Entelegynae</taxon>
        <taxon>Araneoidea</taxon>
        <taxon>Nephilidae</taxon>
        <taxon>Trichonephila</taxon>
    </lineage>
</organism>
<feature type="transmembrane region" description="Helical" evidence="1">
    <location>
        <begin position="12"/>
        <end position="32"/>
    </location>
</feature>
<keyword evidence="1" id="KW-0472">Membrane</keyword>
<sequence length="97" mass="11137">MEQLQTNETIFGVSASEFALLFKKMLLLNLLLKRRKKLKNLLCMFKVLHEMIAGANFERCMSNFKILSSDTMQTAMVENTIISAPHLEANIQVEFKV</sequence>
<keyword evidence="3" id="KW-1185">Reference proteome</keyword>
<comment type="caution">
    <text evidence="2">The sequence shown here is derived from an EMBL/GenBank/DDBJ whole genome shotgun (WGS) entry which is preliminary data.</text>
</comment>
<reference evidence="2" key="1">
    <citation type="submission" date="2020-07" db="EMBL/GenBank/DDBJ databases">
        <title>Multicomponent nature underlies the extraordinary mechanical properties of spider dragline silk.</title>
        <authorList>
            <person name="Kono N."/>
            <person name="Nakamura H."/>
            <person name="Mori M."/>
            <person name="Yoshida Y."/>
            <person name="Ohtoshi R."/>
            <person name="Malay A.D."/>
            <person name="Moran D.A.P."/>
            <person name="Tomita M."/>
            <person name="Numata K."/>
            <person name="Arakawa K."/>
        </authorList>
    </citation>
    <scope>NUCLEOTIDE SEQUENCE</scope>
</reference>
<accession>A0A8X6LB57</accession>
<keyword evidence="1" id="KW-1133">Transmembrane helix</keyword>
<evidence type="ECO:0000256" key="1">
    <source>
        <dbReference type="SAM" id="Phobius"/>
    </source>
</evidence>
<name>A0A8X6LB57_TRICU</name>
<gene>
    <name evidence="2" type="ORF">TNCT_714361</name>
</gene>
<dbReference type="AlphaFoldDB" id="A0A8X6LB57"/>
<protein>
    <submittedName>
        <fullName evidence="2">Uncharacterized protein</fullName>
    </submittedName>
</protein>
<proteinExistence type="predicted"/>
<evidence type="ECO:0000313" key="3">
    <source>
        <dbReference type="Proteomes" id="UP000887116"/>
    </source>
</evidence>
<evidence type="ECO:0000313" key="2">
    <source>
        <dbReference type="EMBL" id="GFR04346.1"/>
    </source>
</evidence>
<keyword evidence="1" id="KW-0812">Transmembrane</keyword>
<dbReference type="EMBL" id="BMAO01005851">
    <property type="protein sequence ID" value="GFR04346.1"/>
    <property type="molecule type" value="Genomic_DNA"/>
</dbReference>